<dbReference type="Proteomes" id="UP000492821">
    <property type="component" value="Unassembled WGS sequence"/>
</dbReference>
<proteinExistence type="predicted"/>
<dbReference type="WBParaSite" id="Pan_g21819.t1">
    <property type="protein sequence ID" value="Pan_g21819.t1"/>
    <property type="gene ID" value="Pan_g21819"/>
</dbReference>
<sequence length="371" mass="42334">MPPTSASPPLYPSPSTVTMASNSQLPNHLIRELMNTIRFKGDGDAMVLLALSGKEMFPVFRYVVETHVFAVMSEKSISLQSLHDRLLVVLNVLKEGSVRLTIRFIRDLRAYCISSEFLPLENIKLTIFGGLDKSFTPIFNSFTGLEVLKFDFCSNRLDDFLNEVNDGNISLTNLRRLQARLVADDLMKIMSTTSSFPLPEDVSVNLDLHDVVPDLGSLQTFPNVKRLVMNISLKIGVSSAVLHQFSIIINCFTGLVAAKVQFSCDHYAEKNEFAEVLEFHEWLRNTNFSFPVEVNFQEIAKLDYPESPKIIYDQLKSIGYEEDGIPTYFVLKRQYGNVKLNHQIKNFDDYNYEGTDDEYWSDSDEWYPDDD</sequence>
<accession>A0A7E4VJT9</accession>
<reference evidence="1" key="1">
    <citation type="journal article" date="2013" name="Genetics">
        <title>The draft genome and transcriptome of Panagrellus redivivus are shaped by the harsh demands of a free-living lifestyle.</title>
        <authorList>
            <person name="Srinivasan J."/>
            <person name="Dillman A.R."/>
            <person name="Macchietto M.G."/>
            <person name="Heikkinen L."/>
            <person name="Lakso M."/>
            <person name="Fracchia K.M."/>
            <person name="Antoshechkin I."/>
            <person name="Mortazavi A."/>
            <person name="Wong G."/>
            <person name="Sternberg P.W."/>
        </authorList>
    </citation>
    <scope>NUCLEOTIDE SEQUENCE [LARGE SCALE GENOMIC DNA]</scope>
    <source>
        <strain evidence="1">MT8872</strain>
    </source>
</reference>
<organism evidence="1 2">
    <name type="scientific">Panagrellus redivivus</name>
    <name type="common">Microworm</name>
    <dbReference type="NCBI Taxonomy" id="6233"/>
    <lineage>
        <taxon>Eukaryota</taxon>
        <taxon>Metazoa</taxon>
        <taxon>Ecdysozoa</taxon>
        <taxon>Nematoda</taxon>
        <taxon>Chromadorea</taxon>
        <taxon>Rhabditida</taxon>
        <taxon>Tylenchina</taxon>
        <taxon>Panagrolaimomorpha</taxon>
        <taxon>Panagrolaimoidea</taxon>
        <taxon>Panagrolaimidae</taxon>
        <taxon>Panagrellus</taxon>
    </lineage>
</organism>
<dbReference type="AlphaFoldDB" id="A0A7E4VJT9"/>
<evidence type="ECO:0000313" key="2">
    <source>
        <dbReference type="WBParaSite" id="Pan_g21819.t1"/>
    </source>
</evidence>
<name>A0A7E4VJT9_PANRE</name>
<protein>
    <submittedName>
        <fullName evidence="2">F-box domain-containing protein</fullName>
    </submittedName>
</protein>
<reference evidence="2" key="2">
    <citation type="submission" date="2020-10" db="UniProtKB">
        <authorList>
            <consortium name="WormBaseParasite"/>
        </authorList>
    </citation>
    <scope>IDENTIFICATION</scope>
</reference>
<keyword evidence="1" id="KW-1185">Reference proteome</keyword>
<evidence type="ECO:0000313" key="1">
    <source>
        <dbReference type="Proteomes" id="UP000492821"/>
    </source>
</evidence>